<accession>A0A0E3JPJ6</accession>
<dbReference type="InterPro" id="IPR036278">
    <property type="entry name" value="Sialidase_sf"/>
</dbReference>
<sequence>MKKTRLLVMTAVISLGICSSVYAQLPANSIVVGNNVYDVTYFTNDSSGTNTAKVNDQLANNLGDIYYVDSTGATKDIFTNSTVTDSQIVSRVGNTLTYYPGNGTTEKIVTGADGNYQPPTIANGATAIAHVTYKQLAGGLYLFTCQISQLSGVTGAAYFQVGNSTITPLTDLVTYMGQLSAGANGLLHIYASDGVTELANGYLNLVTNGNTSGDVNLTITLQLTGNSTGVDSSTLGNKAYNITNNGFASIDKSGKWIYYSNTGDGNKLYRKSVTGTSDFLISNDSVKFINVIGDWVYYSNYSDGGKIYKVQTDGTQRQKVSDNMASYINVKGDSIYYINHGDRDRIYVLNSKGNNMLLTDPASYLSVTGNYLFYINTADYNRLYSYDIQNSRKARISTINTKFVNACNDYLLFYTGYDGVLYRSTNAEGQNPVPMTVTTNVASKAGAYTTLTDKATQICATDDNDIYYISYVDGNKIYKLDTTGNGYKVVDDSANYMNIIGDDLYYSKAGKAYIASKDGDGTQKGIAIKKPKLTSKVVTINPIPTYTTDDITKFNFPETVSCIMSDGSQQTLVVAWNKTIPKSSKGVYTFKGTILGYGNTVTLSVALDSGAIDANNVKIVNNVGSKDTISITGLTTGDVVNVYNNITDTKPLKTATVDANGNVNMTGLNLSPDGGNVYISLTKTGRLEGSKVAVQYQAEAPVGFAVDATNQNVTGLKPGKSYKIYIQNENSDGTVPALDGLQISTTANSSGVINVPTMISKIDGNTNLKQMLRVVASSTVDSAPSAPVEISRAVVPDYVGIDLNLGRITGTTTGMSFTYNDPDSSTAAWTTCESGSTPISMTRSLQVAVKIGASGPVLESKPAKYGLFPLPIITGLTNGGTYTTKADAATGKELFPTVTWNSNTSDAASGTTITYVATLTKDGVALPSPADGTALLNEIKTAGDGNYVLTVTGTKTVPSMNPTSASNSTKIKFTVSSAIPSPVDISFVEKAGTLSTNKVPTLYQATPTWLNLAGTIATTVLQRVDYSNSISDPTADSVWTNAAKVAFVQNSTIQQDGYYKLTVTSKSNENGATSISTKVFRVDTTDVATSPKVSGVTEGAIYNETSPITTNGITITDVDSNNVTKATIMRDGYETDYNSGKAITVNGNYVLKLNTTNIINGATTIKTINFKMDSANNDPTQNPPAAPTTATFTFNSNGTAQLESVNTTEEYSVNNGQSWIPVTSQGTQLITSTTELNSLNSTSTNGVQVRYKANGNTPASEAQIILLTQSQAAPNLTFSFGGYDSNNKLVGKLSGAAQYSVNGGLIWKDVDGSNNLQSGDADLINTTNGVWIRTKASGTTKASNVQKISISQAGVPSVTSSVESTSTETKVNLTSIQTGLEYRVKTASTTGNWTDLDTNPIPVTQAGSIEVRSKAVGTAMPGFITTITIQAAPSAAIDYSNEQITGVNGNSMQWSSNGTTWNTFSGNTIDLNSNSLIPANGSSAQDVYITYTPTGASVGLTKHLTINPRQQTIDTTGISASIVTSTGVVTIAGLNPSQVNAYEVETSTDGGSNWSSSSIAIASTDANGIGTITATGSVNAIRIRLKPTSTASASEYSSKVTVTAASVKASGTITFGSPANDDTVTVAGVKFTKAASKTSNTNFSTADELAADINALVSSVTATNVSGTITITAQTEGVAGNSITLAKTGSALTLSGTNLTGGQ</sequence>
<dbReference type="InterPro" id="IPR032485">
    <property type="entry name" value="LRP1-like_beta_prop"/>
</dbReference>
<dbReference type="Proteomes" id="UP000033115">
    <property type="component" value="Chromosome"/>
</dbReference>
<dbReference type="Pfam" id="PF07532">
    <property type="entry name" value="Big_4"/>
    <property type="match status" value="1"/>
</dbReference>
<dbReference type="PANTHER" id="PTHR32256:SF17">
    <property type="entry name" value="EGF-LIKE DOMAIN-CONTAINING PROTEIN"/>
    <property type="match status" value="1"/>
</dbReference>
<reference evidence="4 5" key="1">
    <citation type="journal article" date="2015" name="J. Biotechnol.">
        <title>Complete genome sequence of a malodorant-producing acetogen, Clostridium scatologenes ATCC 25775(T).</title>
        <authorList>
            <person name="Zhu Z."/>
            <person name="Guo T."/>
            <person name="Zheng H."/>
            <person name="Song T."/>
            <person name="Ouyang P."/>
            <person name="Xie J."/>
        </authorList>
    </citation>
    <scope>NUCLEOTIDE SEQUENCE [LARGE SCALE GENOMIC DNA]</scope>
    <source>
        <strain evidence="4 5">ATCC 25775</strain>
    </source>
</reference>
<dbReference type="InterPro" id="IPR011081">
    <property type="entry name" value="Big_4"/>
</dbReference>
<keyword evidence="1" id="KW-0732">Signal</keyword>
<feature type="signal peptide" evidence="1">
    <location>
        <begin position="1"/>
        <end position="23"/>
    </location>
</feature>
<evidence type="ECO:0000313" key="5">
    <source>
        <dbReference type="Proteomes" id="UP000033115"/>
    </source>
</evidence>
<gene>
    <name evidence="4" type="ORF">CSCA_3160</name>
</gene>
<feature type="chain" id="PRO_5002410661" evidence="1">
    <location>
        <begin position="24"/>
        <end position="1703"/>
    </location>
</feature>
<dbReference type="STRING" id="1548.CSCA_3160"/>
<evidence type="ECO:0000259" key="3">
    <source>
        <dbReference type="Pfam" id="PF16472"/>
    </source>
</evidence>
<feature type="domain" description="Prolow-density lipoprotein receptor-related protein 1-like beta-propeller" evidence="3">
    <location>
        <begin position="237"/>
        <end position="509"/>
    </location>
</feature>
<evidence type="ECO:0000313" key="4">
    <source>
        <dbReference type="EMBL" id="AKA70285.1"/>
    </source>
</evidence>
<dbReference type="HOGENOM" id="CLU_244421_0_0_9"/>
<dbReference type="SUPFAM" id="SSF75011">
    <property type="entry name" value="3-carboxy-cis,cis-mucoante lactonizing enzyme"/>
    <property type="match status" value="1"/>
</dbReference>
<name>A0A0E3JPJ6_CLOSL</name>
<protein>
    <submittedName>
        <fullName evidence="4">Ig domain protein</fullName>
    </submittedName>
</protein>
<keyword evidence="5" id="KW-1185">Reference proteome</keyword>
<evidence type="ECO:0000259" key="2">
    <source>
        <dbReference type="Pfam" id="PF07532"/>
    </source>
</evidence>
<feature type="domain" description="Bacterial Ig-like" evidence="2">
    <location>
        <begin position="548"/>
        <end position="597"/>
    </location>
</feature>
<organism evidence="4 5">
    <name type="scientific">Clostridium scatologenes</name>
    <dbReference type="NCBI Taxonomy" id="1548"/>
    <lineage>
        <taxon>Bacteria</taxon>
        <taxon>Bacillati</taxon>
        <taxon>Bacillota</taxon>
        <taxon>Clostridia</taxon>
        <taxon>Eubacteriales</taxon>
        <taxon>Clostridiaceae</taxon>
        <taxon>Clostridium</taxon>
    </lineage>
</organism>
<evidence type="ECO:0000256" key="1">
    <source>
        <dbReference type="SAM" id="SignalP"/>
    </source>
</evidence>
<dbReference type="PANTHER" id="PTHR32256">
    <property type="match status" value="1"/>
</dbReference>
<dbReference type="SUPFAM" id="SSF50939">
    <property type="entry name" value="Sialidases"/>
    <property type="match status" value="1"/>
</dbReference>
<dbReference type="Pfam" id="PF16472">
    <property type="entry name" value="DUF5050"/>
    <property type="match status" value="1"/>
</dbReference>
<dbReference type="KEGG" id="csq:CSCA_3160"/>
<dbReference type="InterPro" id="IPR053369">
    <property type="entry name" value="SrfA-induced_signal"/>
</dbReference>
<dbReference type="EMBL" id="CP009933">
    <property type="protein sequence ID" value="AKA70285.1"/>
    <property type="molecule type" value="Genomic_DNA"/>
</dbReference>
<proteinExistence type="predicted"/>
<dbReference type="RefSeq" id="WP_029162676.1">
    <property type="nucleotide sequence ID" value="NZ_CP009933.1"/>
</dbReference>